<evidence type="ECO:0000256" key="5">
    <source>
        <dbReference type="ARBA" id="ARBA00023124"/>
    </source>
</evidence>
<evidence type="ECO:0000256" key="6">
    <source>
        <dbReference type="ARBA" id="ARBA00023125"/>
    </source>
</evidence>
<comment type="similarity">
    <text evidence="1 8">Belongs to the SOS response-associated peptidase family.</text>
</comment>
<dbReference type="InterPro" id="IPR036590">
    <property type="entry name" value="SRAP-like"/>
</dbReference>
<dbReference type="EMBL" id="SLVJ01000002">
    <property type="protein sequence ID" value="TCM69765.1"/>
    <property type="molecule type" value="Genomic_DNA"/>
</dbReference>
<dbReference type="GO" id="GO:0106300">
    <property type="term" value="P:protein-DNA covalent cross-linking repair"/>
    <property type="evidence" value="ECO:0007669"/>
    <property type="project" value="InterPro"/>
</dbReference>
<dbReference type="SUPFAM" id="SSF143081">
    <property type="entry name" value="BB1717-like"/>
    <property type="match status" value="1"/>
</dbReference>
<evidence type="ECO:0000256" key="8">
    <source>
        <dbReference type="RuleBase" id="RU364100"/>
    </source>
</evidence>
<keyword evidence="2 8" id="KW-0645">Protease</keyword>
<keyword evidence="5" id="KW-0190">Covalent protein-DNA linkage</keyword>
<dbReference type="GO" id="GO:0003697">
    <property type="term" value="F:single-stranded DNA binding"/>
    <property type="evidence" value="ECO:0007669"/>
    <property type="project" value="InterPro"/>
</dbReference>
<keyword evidence="7" id="KW-0456">Lyase</keyword>
<evidence type="ECO:0000256" key="2">
    <source>
        <dbReference type="ARBA" id="ARBA00022670"/>
    </source>
</evidence>
<dbReference type="OrthoDB" id="6192129at2"/>
<keyword evidence="3" id="KW-0227">DNA damage</keyword>
<evidence type="ECO:0000313" key="9">
    <source>
        <dbReference type="EMBL" id="TCM69765.1"/>
    </source>
</evidence>
<evidence type="ECO:0000256" key="4">
    <source>
        <dbReference type="ARBA" id="ARBA00022801"/>
    </source>
</evidence>
<dbReference type="AlphaFoldDB" id="A0A4R1Y484"/>
<keyword evidence="4 8" id="KW-0378">Hydrolase</keyword>
<name>A0A4R1Y484_ACICA</name>
<protein>
    <recommendedName>
        <fullName evidence="8">Abasic site processing protein</fullName>
        <ecNumber evidence="8">3.4.-.-</ecNumber>
    </recommendedName>
</protein>
<reference evidence="9 10" key="1">
    <citation type="submission" date="2019-03" db="EMBL/GenBank/DDBJ databases">
        <title>Genomic analyses of the natural microbiome of Caenorhabditis elegans.</title>
        <authorList>
            <person name="Samuel B."/>
        </authorList>
    </citation>
    <scope>NUCLEOTIDE SEQUENCE [LARGE SCALE GENOMIC DNA]</scope>
    <source>
        <strain evidence="9 10">JUb89</strain>
    </source>
</reference>
<evidence type="ECO:0000256" key="7">
    <source>
        <dbReference type="ARBA" id="ARBA00023239"/>
    </source>
</evidence>
<evidence type="ECO:0000256" key="3">
    <source>
        <dbReference type="ARBA" id="ARBA00022763"/>
    </source>
</evidence>
<dbReference type="PANTHER" id="PTHR13604">
    <property type="entry name" value="DC12-RELATED"/>
    <property type="match status" value="1"/>
</dbReference>
<dbReference type="InterPro" id="IPR003738">
    <property type="entry name" value="SRAP"/>
</dbReference>
<dbReference type="PANTHER" id="PTHR13604:SF0">
    <property type="entry name" value="ABASIC SITE PROCESSING PROTEIN HMCES"/>
    <property type="match status" value="1"/>
</dbReference>
<dbReference type="Pfam" id="PF02586">
    <property type="entry name" value="SRAP"/>
    <property type="match status" value="1"/>
</dbReference>
<evidence type="ECO:0000313" key="10">
    <source>
        <dbReference type="Proteomes" id="UP000294963"/>
    </source>
</evidence>
<keyword evidence="6" id="KW-0238">DNA-binding</keyword>
<dbReference type="GO" id="GO:0006508">
    <property type="term" value="P:proteolysis"/>
    <property type="evidence" value="ECO:0007669"/>
    <property type="project" value="UniProtKB-KW"/>
</dbReference>
<accession>A0A4R1Y484</accession>
<dbReference type="Proteomes" id="UP000294963">
    <property type="component" value="Unassembled WGS sequence"/>
</dbReference>
<sequence length="221" mass="25924">MCAIFQTMRRMPNRLTRQLNLFQPQYEFTQEIYPGQDCGLLFSKPDQTEIEWRSVKFGMVPKWAKNLDICKATYNARTETVAQKPSFKHAWSQGQFALIPVDLIYEPRYINGQAQRWGIFRQDREAFSIAAIYENAIINGQQIRSMSMLTINADQHPLMSQFHQSQDEKRSIIVIPEHLRHDWLHCKPHQAPEFFQGLSDEFTAEYMPPVTVSDLQNRLDL</sequence>
<dbReference type="Gene3D" id="3.90.1680.10">
    <property type="entry name" value="SOS response associated peptidase-like"/>
    <property type="match status" value="1"/>
</dbReference>
<comment type="caution">
    <text evidence="9">The sequence shown here is derived from an EMBL/GenBank/DDBJ whole genome shotgun (WGS) entry which is preliminary data.</text>
</comment>
<proteinExistence type="inferred from homology"/>
<organism evidence="9 10">
    <name type="scientific">Acinetobacter calcoaceticus</name>
    <dbReference type="NCBI Taxonomy" id="471"/>
    <lineage>
        <taxon>Bacteria</taxon>
        <taxon>Pseudomonadati</taxon>
        <taxon>Pseudomonadota</taxon>
        <taxon>Gammaproteobacteria</taxon>
        <taxon>Moraxellales</taxon>
        <taxon>Moraxellaceae</taxon>
        <taxon>Acinetobacter</taxon>
        <taxon>Acinetobacter calcoaceticus/baumannii complex</taxon>
    </lineage>
</organism>
<keyword evidence="10" id="KW-1185">Reference proteome</keyword>
<dbReference type="GO" id="GO:0008233">
    <property type="term" value="F:peptidase activity"/>
    <property type="evidence" value="ECO:0007669"/>
    <property type="project" value="UniProtKB-KW"/>
</dbReference>
<dbReference type="EC" id="3.4.-.-" evidence="8"/>
<gene>
    <name evidence="9" type="ORF">EC844_10224</name>
</gene>
<evidence type="ECO:0000256" key="1">
    <source>
        <dbReference type="ARBA" id="ARBA00008136"/>
    </source>
</evidence>
<dbReference type="GO" id="GO:0016829">
    <property type="term" value="F:lyase activity"/>
    <property type="evidence" value="ECO:0007669"/>
    <property type="project" value="UniProtKB-KW"/>
</dbReference>